<keyword evidence="2" id="KW-1185">Reference proteome</keyword>
<organism evidence="1 2">
    <name type="scientific">Suillus fuscotomentosus</name>
    <dbReference type="NCBI Taxonomy" id="1912939"/>
    <lineage>
        <taxon>Eukaryota</taxon>
        <taxon>Fungi</taxon>
        <taxon>Dikarya</taxon>
        <taxon>Basidiomycota</taxon>
        <taxon>Agaricomycotina</taxon>
        <taxon>Agaricomycetes</taxon>
        <taxon>Agaricomycetidae</taxon>
        <taxon>Boletales</taxon>
        <taxon>Suillineae</taxon>
        <taxon>Suillaceae</taxon>
        <taxon>Suillus</taxon>
    </lineage>
</organism>
<gene>
    <name evidence="1" type="ORF">F5891DRAFT_1193328</name>
</gene>
<protein>
    <submittedName>
        <fullName evidence="1">Uncharacterized protein</fullName>
    </submittedName>
</protein>
<dbReference type="AlphaFoldDB" id="A0AAD4DY61"/>
<accession>A0AAD4DY61</accession>
<sequence length="131" mass="14538">MNQLVFYRLDFGEASSIKDENFPTALHLQSDYAPLDGEIEGDEHSDLALAAAKAERKVCEAEKYLANCILAHQLVILSIWHQHIQAASSHLLTAELEVGHLHTEWKKIGISMSMTRSHSDDTTTVGTSSSY</sequence>
<dbReference type="Proteomes" id="UP001195769">
    <property type="component" value="Unassembled WGS sequence"/>
</dbReference>
<reference evidence="1" key="1">
    <citation type="journal article" date="2020" name="New Phytol.">
        <title>Comparative genomics reveals dynamic genome evolution in host specialist ectomycorrhizal fungi.</title>
        <authorList>
            <person name="Lofgren L.A."/>
            <person name="Nguyen N.H."/>
            <person name="Vilgalys R."/>
            <person name="Ruytinx J."/>
            <person name="Liao H.L."/>
            <person name="Branco S."/>
            <person name="Kuo A."/>
            <person name="LaButti K."/>
            <person name="Lipzen A."/>
            <person name="Andreopoulos W."/>
            <person name="Pangilinan J."/>
            <person name="Riley R."/>
            <person name="Hundley H."/>
            <person name="Na H."/>
            <person name="Barry K."/>
            <person name="Grigoriev I.V."/>
            <person name="Stajich J.E."/>
            <person name="Kennedy P.G."/>
        </authorList>
    </citation>
    <scope>NUCLEOTIDE SEQUENCE</scope>
    <source>
        <strain evidence="1">FC203</strain>
    </source>
</reference>
<evidence type="ECO:0000313" key="2">
    <source>
        <dbReference type="Proteomes" id="UP001195769"/>
    </source>
</evidence>
<proteinExistence type="predicted"/>
<dbReference type="RefSeq" id="XP_041221879.1">
    <property type="nucleotide sequence ID" value="XM_041367716.1"/>
</dbReference>
<name>A0AAD4DY61_9AGAM</name>
<evidence type="ECO:0000313" key="1">
    <source>
        <dbReference type="EMBL" id="KAG1896303.1"/>
    </source>
</evidence>
<dbReference type="EMBL" id="JABBWK010000057">
    <property type="protein sequence ID" value="KAG1896303.1"/>
    <property type="molecule type" value="Genomic_DNA"/>
</dbReference>
<comment type="caution">
    <text evidence="1">The sequence shown here is derived from an EMBL/GenBank/DDBJ whole genome shotgun (WGS) entry which is preliminary data.</text>
</comment>
<dbReference type="GeneID" id="64662014"/>